<keyword evidence="12" id="KW-1185">Reference proteome</keyword>
<comment type="subunit">
    <text evidence="10">F-type ATPases have 2 components, CF(1) - the catalytic core - and CF(0) - the membrane proton channel. CF(1) has five subunits: alpha(3), beta(3), gamma(1), delta(1), epsilon(1). CF(0) has three main subunits: a, b and c.</text>
</comment>
<evidence type="ECO:0000256" key="1">
    <source>
        <dbReference type="ARBA" id="ARBA00003456"/>
    </source>
</evidence>
<evidence type="ECO:0000256" key="2">
    <source>
        <dbReference type="ARBA" id="ARBA00004170"/>
    </source>
</evidence>
<keyword evidence="9 10" id="KW-0066">ATP synthesis</keyword>
<dbReference type="NCBIfam" id="TIGR01146">
    <property type="entry name" value="ATPsyn_F1gamma"/>
    <property type="match status" value="1"/>
</dbReference>
<gene>
    <name evidence="10 11" type="primary">atpG</name>
    <name evidence="11" type="ORF">JQM67_07670</name>
</gene>
<dbReference type="PANTHER" id="PTHR11693">
    <property type="entry name" value="ATP SYNTHASE GAMMA CHAIN"/>
    <property type="match status" value="1"/>
</dbReference>
<evidence type="ECO:0000256" key="4">
    <source>
        <dbReference type="ARBA" id="ARBA00022448"/>
    </source>
</evidence>
<evidence type="ECO:0000256" key="8">
    <source>
        <dbReference type="ARBA" id="ARBA00023196"/>
    </source>
</evidence>
<dbReference type="RefSeq" id="WP_235323528.1">
    <property type="nucleotide sequence ID" value="NZ_JAFBIT010000002.1"/>
</dbReference>
<evidence type="ECO:0000256" key="6">
    <source>
        <dbReference type="ARBA" id="ARBA00023065"/>
    </source>
</evidence>
<evidence type="ECO:0000313" key="11">
    <source>
        <dbReference type="EMBL" id="MCF2652477.1"/>
    </source>
</evidence>
<dbReference type="InterPro" id="IPR000131">
    <property type="entry name" value="ATP_synth_F1_gsu"/>
</dbReference>
<keyword evidence="7 10" id="KW-0472">Membrane</keyword>
<evidence type="ECO:0000256" key="7">
    <source>
        <dbReference type="ARBA" id="ARBA00023136"/>
    </source>
</evidence>
<proteinExistence type="inferred from homology"/>
<evidence type="ECO:0000256" key="5">
    <source>
        <dbReference type="ARBA" id="ARBA00022781"/>
    </source>
</evidence>
<keyword evidence="8 10" id="KW-0139">CF(1)</keyword>
<dbReference type="PRINTS" id="PR00126">
    <property type="entry name" value="ATPASEGAMMA"/>
</dbReference>
<protein>
    <recommendedName>
        <fullName evidence="10">ATP synthase gamma chain</fullName>
    </recommendedName>
    <alternativeName>
        <fullName evidence="10">ATP synthase F1 sector gamma subunit</fullName>
    </alternativeName>
    <alternativeName>
        <fullName evidence="10">F-ATPase gamma subunit</fullName>
    </alternativeName>
</protein>
<comment type="function">
    <text evidence="1 10">Produces ATP from ADP in the presence of a proton gradient across the membrane. The gamma chain is believed to be important in regulating ATPase activity and the flow of protons through the CF(0) complex.</text>
</comment>
<evidence type="ECO:0000256" key="10">
    <source>
        <dbReference type="HAMAP-Rule" id="MF_00815"/>
    </source>
</evidence>
<evidence type="ECO:0000256" key="3">
    <source>
        <dbReference type="ARBA" id="ARBA00007681"/>
    </source>
</evidence>
<evidence type="ECO:0000313" key="12">
    <source>
        <dbReference type="Proteomes" id="UP001299220"/>
    </source>
</evidence>
<dbReference type="InterPro" id="IPR035968">
    <property type="entry name" value="ATP_synth_F1_ATPase_gsu"/>
</dbReference>
<dbReference type="CDD" id="cd12151">
    <property type="entry name" value="F1-ATPase_gamma"/>
    <property type="match status" value="1"/>
</dbReference>
<comment type="subcellular location">
    <subcellularLocation>
        <location evidence="10">Cell membrane</location>
        <topology evidence="10">Peripheral membrane protein</topology>
    </subcellularLocation>
    <subcellularLocation>
        <location evidence="2">Membrane</location>
        <topology evidence="2">Peripheral membrane protein</topology>
    </subcellularLocation>
</comment>
<accession>A0ABS9CMU7</accession>
<dbReference type="PROSITE" id="PS00153">
    <property type="entry name" value="ATPASE_GAMMA"/>
    <property type="match status" value="1"/>
</dbReference>
<organism evidence="11 12">
    <name type="scientific">Anaeromassilibacillus senegalensis</name>
    <dbReference type="NCBI Taxonomy" id="1673717"/>
    <lineage>
        <taxon>Bacteria</taxon>
        <taxon>Bacillati</taxon>
        <taxon>Bacillota</taxon>
        <taxon>Clostridia</taxon>
        <taxon>Eubacteriales</taxon>
        <taxon>Acutalibacteraceae</taxon>
        <taxon>Anaeromassilibacillus</taxon>
    </lineage>
</organism>
<dbReference type="PANTHER" id="PTHR11693:SF22">
    <property type="entry name" value="ATP SYNTHASE SUBUNIT GAMMA, MITOCHONDRIAL"/>
    <property type="match status" value="1"/>
</dbReference>
<keyword evidence="4 10" id="KW-0813">Transport</keyword>
<keyword evidence="6 10" id="KW-0406">Ion transport</keyword>
<sequence length="299" mass="33913">MANTKEIKSHIESVKDTRKITNAMYLIASTKLRKARSELDRTRPYFDALQGEIKRIFRSADDVDSRYFYPPQGAPPLDGTYGCLVITADKGLAGAYNQNVIKEAQRMLSEHPDTKLFVVGEYGRHFFAQHSIPIEHSFLYTAQNPTMERAREISSILLDRYDRGEFAKIFIIYTDMENSLSSAAHCVRLLPFHRAYFRTDTVEKAVAEPFEFVPSVAAVLDNIMQSYISGFIYSALIDSFCSEQNARMTAMDAANRNAEKLLGELSLQYNRVRQAAITQEITEVSAGARAQRSKHRKEA</sequence>
<dbReference type="EMBL" id="JAFBIT010000002">
    <property type="protein sequence ID" value="MCF2652477.1"/>
    <property type="molecule type" value="Genomic_DNA"/>
</dbReference>
<dbReference type="Proteomes" id="UP001299220">
    <property type="component" value="Unassembled WGS sequence"/>
</dbReference>
<keyword evidence="10" id="KW-1003">Cell membrane</keyword>
<evidence type="ECO:0000256" key="9">
    <source>
        <dbReference type="ARBA" id="ARBA00023310"/>
    </source>
</evidence>
<dbReference type="Pfam" id="PF00231">
    <property type="entry name" value="ATP-synt"/>
    <property type="match status" value="1"/>
</dbReference>
<reference evidence="11 12" key="1">
    <citation type="submission" date="2020-12" db="EMBL/GenBank/DDBJ databases">
        <title>Whole genome sequences of gut porcine anaerobes.</title>
        <authorList>
            <person name="Kubasova T."/>
            <person name="Jahodarova E."/>
            <person name="Rychlik I."/>
        </authorList>
    </citation>
    <scope>NUCLEOTIDE SEQUENCE [LARGE SCALE GENOMIC DNA]</scope>
    <source>
        <strain evidence="11 12">An867</strain>
    </source>
</reference>
<keyword evidence="5 10" id="KW-0375">Hydrogen ion transport</keyword>
<comment type="caution">
    <text evidence="11">The sequence shown here is derived from an EMBL/GenBank/DDBJ whole genome shotgun (WGS) entry which is preliminary data.</text>
</comment>
<dbReference type="Gene3D" id="3.40.1380.10">
    <property type="match status" value="1"/>
</dbReference>
<dbReference type="Gene3D" id="1.10.287.80">
    <property type="entry name" value="ATP synthase, gamma subunit, helix hairpin domain"/>
    <property type="match status" value="1"/>
</dbReference>
<name>A0ABS9CMU7_9FIRM</name>
<dbReference type="SUPFAM" id="SSF52943">
    <property type="entry name" value="ATP synthase (F1-ATPase), gamma subunit"/>
    <property type="match status" value="1"/>
</dbReference>
<dbReference type="InterPro" id="IPR023632">
    <property type="entry name" value="ATP_synth_F1_gsu_CS"/>
</dbReference>
<comment type="similarity">
    <text evidence="3 10">Belongs to the ATPase gamma chain family.</text>
</comment>
<dbReference type="HAMAP" id="MF_00815">
    <property type="entry name" value="ATP_synth_gamma_bact"/>
    <property type="match status" value="1"/>
</dbReference>